<keyword evidence="1" id="KW-0677">Repeat</keyword>
<dbReference type="GO" id="GO:0051607">
    <property type="term" value="P:defense response to virus"/>
    <property type="evidence" value="ECO:0007669"/>
    <property type="project" value="TreeGrafter"/>
</dbReference>
<dbReference type="Pfam" id="PF13424">
    <property type="entry name" value="TPR_12"/>
    <property type="match status" value="1"/>
</dbReference>
<protein>
    <recommendedName>
        <fullName evidence="7">Interferon-induced protein with tetratricopeptide repeats 5</fullName>
    </recommendedName>
</protein>
<keyword evidence="2 4" id="KW-0802">TPR repeat</keyword>
<proteinExistence type="inferred from homology"/>
<evidence type="ECO:0000256" key="4">
    <source>
        <dbReference type="PROSITE-ProRule" id="PRU00339"/>
    </source>
</evidence>
<dbReference type="InterPro" id="IPR011990">
    <property type="entry name" value="TPR-like_helical_dom_sf"/>
</dbReference>
<dbReference type="EMBL" id="JADWDJ010000022">
    <property type="protein sequence ID" value="KAG5262850.1"/>
    <property type="molecule type" value="Genomic_DNA"/>
</dbReference>
<dbReference type="Pfam" id="PF13432">
    <property type="entry name" value="TPR_16"/>
    <property type="match status" value="2"/>
</dbReference>
<dbReference type="GO" id="GO:0005829">
    <property type="term" value="C:cytosol"/>
    <property type="evidence" value="ECO:0007669"/>
    <property type="project" value="TreeGrafter"/>
</dbReference>
<comment type="similarity">
    <text evidence="3">Belongs to the IFIT family.</text>
</comment>
<dbReference type="InterPro" id="IPR019734">
    <property type="entry name" value="TPR_rpt"/>
</dbReference>
<comment type="caution">
    <text evidence="5">The sequence shown here is derived from an EMBL/GenBank/DDBJ whole genome shotgun (WGS) entry which is preliminary data.</text>
</comment>
<keyword evidence="6" id="KW-1185">Reference proteome</keyword>
<name>A0AAV6FP12_9TELE</name>
<evidence type="ECO:0000256" key="1">
    <source>
        <dbReference type="ARBA" id="ARBA00022737"/>
    </source>
</evidence>
<evidence type="ECO:0000313" key="5">
    <source>
        <dbReference type="EMBL" id="KAG5262850.1"/>
    </source>
</evidence>
<evidence type="ECO:0008006" key="7">
    <source>
        <dbReference type="Google" id="ProtNLM"/>
    </source>
</evidence>
<dbReference type="PROSITE" id="PS50005">
    <property type="entry name" value="TPR"/>
    <property type="match status" value="1"/>
</dbReference>
<dbReference type="SUPFAM" id="SSF48452">
    <property type="entry name" value="TPR-like"/>
    <property type="match status" value="3"/>
</dbReference>
<dbReference type="PANTHER" id="PTHR10271:SF29">
    <property type="entry name" value="INTERFERON-INDUCED PROTEIN WITH TETRATRICOPEPTIDE REPEATS-RELATED"/>
    <property type="match status" value="1"/>
</dbReference>
<organism evidence="5 6">
    <name type="scientific">Alosa alosa</name>
    <name type="common">allis shad</name>
    <dbReference type="NCBI Taxonomy" id="278164"/>
    <lineage>
        <taxon>Eukaryota</taxon>
        <taxon>Metazoa</taxon>
        <taxon>Chordata</taxon>
        <taxon>Craniata</taxon>
        <taxon>Vertebrata</taxon>
        <taxon>Euteleostomi</taxon>
        <taxon>Actinopterygii</taxon>
        <taxon>Neopterygii</taxon>
        <taxon>Teleostei</taxon>
        <taxon>Clupei</taxon>
        <taxon>Clupeiformes</taxon>
        <taxon>Clupeoidei</taxon>
        <taxon>Clupeidae</taxon>
        <taxon>Alosa</taxon>
    </lineage>
</organism>
<dbReference type="AlphaFoldDB" id="A0AAV6FP12"/>
<feature type="repeat" description="TPR" evidence="4">
    <location>
        <begin position="432"/>
        <end position="465"/>
    </location>
</feature>
<dbReference type="Gene3D" id="1.25.40.10">
    <property type="entry name" value="Tetratricopeptide repeat domain"/>
    <property type="match status" value="3"/>
</dbReference>
<evidence type="ECO:0000313" key="6">
    <source>
        <dbReference type="Proteomes" id="UP000823561"/>
    </source>
</evidence>
<accession>A0AAV6FP12</accession>
<evidence type="ECO:0000256" key="3">
    <source>
        <dbReference type="ARBA" id="ARBA00038336"/>
    </source>
</evidence>
<dbReference type="SMART" id="SM00028">
    <property type="entry name" value="TPR"/>
    <property type="match status" value="6"/>
</dbReference>
<dbReference type="Pfam" id="PF13181">
    <property type="entry name" value="TPR_8"/>
    <property type="match status" value="1"/>
</dbReference>
<sequence length="480" mass="55421">MNPSDDIPLETKLQQLECHFTWDLTKENADLSDLQTRLEDQIELDVGKKAGAIRSYCFLAYVRYLQGFPDDALTNLVKSEEFTREYQGDDRERFLIVTYGNLAWLHHHLGSYSECESYLEKLVSIKEKFPTGSPTVLHPEVYGQKAWTYLKFAHKYYERAKQCFEKALEQEPDESEWNAGYGIALYRTENNNSRLEDSLAVKQLRRAIAISPEDAVLMVLLGLRLKVFKKHDEAEKLIEEALEMDSRNPHVIRYVGKYFRQGGSVDRSIALLKRAVDRTPNSGFLHHQLALCYKKKKTDLFRKGGARGKGHEVKQLIGQCIHHLQVATTLKSNFILAMADLALHYGQNKEIPRAEEMFQDTFKAAKEKHDNVQVVHLYYGEFQQYQNKSETLAAKHYKECLTLGLDTVEGRESARSLKKMAEKRLARDPRDGEAFGILGFVHMAKGEKRRALEYYEKALLFDFNNDEYLSALCELRLSLQ</sequence>
<reference evidence="5" key="1">
    <citation type="submission" date="2020-10" db="EMBL/GenBank/DDBJ databases">
        <title>Chromosome-scale genome assembly of the Allis shad, Alosa alosa.</title>
        <authorList>
            <person name="Margot Z."/>
            <person name="Christophe K."/>
            <person name="Cabau C."/>
            <person name="Louis A."/>
            <person name="Berthelot C."/>
            <person name="Parey E."/>
            <person name="Roest Crollius H."/>
            <person name="Montfort J."/>
            <person name="Robinson-Rechavi M."/>
            <person name="Bucao C."/>
            <person name="Bouchez O."/>
            <person name="Gislard M."/>
            <person name="Lluch J."/>
            <person name="Milhes M."/>
            <person name="Lampietro C."/>
            <person name="Lopez Roques C."/>
            <person name="Donnadieu C."/>
            <person name="Braasch I."/>
            <person name="Desvignes T."/>
            <person name="Postlethwait J."/>
            <person name="Bobe J."/>
            <person name="Guiguen Y."/>
        </authorList>
    </citation>
    <scope>NUCLEOTIDE SEQUENCE</scope>
    <source>
        <strain evidence="5">M-15738</strain>
        <tissue evidence="5">Blood</tissue>
    </source>
</reference>
<evidence type="ECO:0000256" key="2">
    <source>
        <dbReference type="ARBA" id="ARBA00022803"/>
    </source>
</evidence>
<dbReference type="FunFam" id="1.25.40.10:FF:000032">
    <property type="entry name" value="Interferon-induced protein with tetratricopeptide repeats 5"/>
    <property type="match status" value="1"/>
</dbReference>
<gene>
    <name evidence="5" type="ORF">AALO_G00279580</name>
</gene>
<dbReference type="Proteomes" id="UP000823561">
    <property type="component" value="Chromosome 22"/>
</dbReference>
<dbReference type="PANTHER" id="PTHR10271">
    <property type="entry name" value="INTERFERON-INDUCED PROTEIN WITH TETRATRICOPEPTIDE REPEATS"/>
    <property type="match status" value="1"/>
</dbReference>